<reference evidence="1 2" key="1">
    <citation type="submission" date="2024-08" db="EMBL/GenBank/DDBJ databases">
        <authorList>
            <person name="Will J Nash"/>
            <person name="Angela Man"/>
            <person name="Seanna McTaggart"/>
            <person name="Kendall Baker"/>
            <person name="Tom Barker"/>
            <person name="Leah Catchpole"/>
            <person name="Alex Durrant"/>
            <person name="Karim Gharbi"/>
            <person name="Naomi Irish"/>
            <person name="Gemy Kaithakottil"/>
            <person name="Debby Ku"/>
            <person name="Aaliyah Providence"/>
            <person name="Felix Shaw"/>
            <person name="David Swarbreck"/>
            <person name="Chris Watkins"/>
            <person name="Ann M. McCartney"/>
            <person name="Giulio Formenti"/>
            <person name="Alice Mouton"/>
            <person name="Noel Vella"/>
            <person name="Bjorn M von Reumont"/>
            <person name="Adriana Vella"/>
            <person name="Wilfried Haerty"/>
        </authorList>
    </citation>
    <scope>NUCLEOTIDE SEQUENCE [LARGE SCALE GENOMIC DNA]</scope>
</reference>
<gene>
    <name evidence="1" type="ORF">XYLVIOL_LOCUS4825</name>
</gene>
<protein>
    <submittedName>
        <fullName evidence="1">Uncharacterized protein</fullName>
    </submittedName>
</protein>
<dbReference type="SUPFAM" id="SSF53335">
    <property type="entry name" value="S-adenosyl-L-methionine-dependent methyltransferases"/>
    <property type="match status" value="1"/>
</dbReference>
<sequence length="336" mass="38381">MFLHQMLKAEYWEMPLQKAMQTFSSLMKSLCVEDQQEFLSYIALNWNPEEMKIRCLSQDDPNKRDLQRKQLDTLEQIASDIRGRVPLTGILPTEHIVPPTKGENSDCDDKSTKHVDGFLYDNEAVDGLIEEGKLDNLYCADCGSSNVKEYNFISHSLSVSAILHIFYNVLPSIEGKIVLDVGSRLGAVLYGAYILTSAKKIIGVEMNKELCMLQNDIVNKYNMNDRVEIVNKRIEECPDIVRKSDIIIMNNPFEFYVTESEHMEIWKFLKANIKSGTTLITRPSIETTFKSLETGISINKWLTSYGSTESLEETTVFGSTLLDLDEHSDIEFYRVL</sequence>
<dbReference type="PANTHER" id="PTHR43675:SF1">
    <property type="entry name" value="RIKEN CDNA 2700097O09 GENE"/>
    <property type="match status" value="1"/>
</dbReference>
<dbReference type="Proteomes" id="UP001642520">
    <property type="component" value="Unassembled WGS sequence"/>
</dbReference>
<comment type="caution">
    <text evidence="1">The sequence shown here is derived from an EMBL/GenBank/DDBJ whole genome shotgun (WGS) entry which is preliminary data.</text>
</comment>
<proteinExistence type="predicted"/>
<keyword evidence="2" id="KW-1185">Reference proteome</keyword>
<organism evidence="1 2">
    <name type="scientific">Xylocopa violacea</name>
    <name type="common">Violet carpenter bee</name>
    <name type="synonym">Apis violacea</name>
    <dbReference type="NCBI Taxonomy" id="135666"/>
    <lineage>
        <taxon>Eukaryota</taxon>
        <taxon>Metazoa</taxon>
        <taxon>Ecdysozoa</taxon>
        <taxon>Arthropoda</taxon>
        <taxon>Hexapoda</taxon>
        <taxon>Insecta</taxon>
        <taxon>Pterygota</taxon>
        <taxon>Neoptera</taxon>
        <taxon>Endopterygota</taxon>
        <taxon>Hymenoptera</taxon>
        <taxon>Apocrita</taxon>
        <taxon>Aculeata</taxon>
        <taxon>Apoidea</taxon>
        <taxon>Anthophila</taxon>
        <taxon>Apidae</taxon>
        <taxon>Xylocopa</taxon>
        <taxon>Xylocopa</taxon>
    </lineage>
</organism>
<accession>A0ABP1NMI9</accession>
<evidence type="ECO:0000313" key="2">
    <source>
        <dbReference type="Proteomes" id="UP001642520"/>
    </source>
</evidence>
<dbReference type="PANTHER" id="PTHR43675">
    <property type="entry name" value="ARSENITE METHYLTRANSFERASE"/>
    <property type="match status" value="1"/>
</dbReference>
<evidence type="ECO:0000313" key="1">
    <source>
        <dbReference type="EMBL" id="CAL7941114.1"/>
    </source>
</evidence>
<dbReference type="InterPro" id="IPR029063">
    <property type="entry name" value="SAM-dependent_MTases_sf"/>
</dbReference>
<dbReference type="InterPro" id="IPR026669">
    <property type="entry name" value="Arsenite_MeTrfase-like"/>
</dbReference>
<dbReference type="EMBL" id="CAXAJV020001292">
    <property type="protein sequence ID" value="CAL7941114.1"/>
    <property type="molecule type" value="Genomic_DNA"/>
</dbReference>
<dbReference type="Gene3D" id="3.40.50.150">
    <property type="entry name" value="Vaccinia Virus protein VP39"/>
    <property type="match status" value="1"/>
</dbReference>
<name>A0ABP1NMI9_XYLVO</name>